<evidence type="ECO:0000259" key="15">
    <source>
        <dbReference type="SMART" id="SM00891"/>
    </source>
</evidence>
<evidence type="ECO:0000256" key="2">
    <source>
        <dbReference type="ARBA" id="ARBA00004123"/>
    </source>
</evidence>
<dbReference type="Gene3D" id="1.10.150.110">
    <property type="entry name" value="DNA polymerase beta, N-terminal domain-like"/>
    <property type="match status" value="1"/>
</dbReference>
<dbReference type="InterPro" id="IPR042530">
    <property type="entry name" value="EME1/EME2_C"/>
</dbReference>
<evidence type="ECO:0000256" key="1">
    <source>
        <dbReference type="ARBA" id="ARBA00001946"/>
    </source>
</evidence>
<evidence type="ECO:0000256" key="6">
    <source>
        <dbReference type="ARBA" id="ARBA00022759"/>
    </source>
</evidence>
<evidence type="ECO:0000256" key="11">
    <source>
        <dbReference type="ARBA" id="ARBA00023204"/>
    </source>
</evidence>
<dbReference type="GO" id="GO:0005634">
    <property type="term" value="C:nucleus"/>
    <property type="evidence" value="ECO:0007669"/>
    <property type="project" value="UniProtKB-SubCell"/>
</dbReference>
<dbReference type="PANTHER" id="PTHR13451">
    <property type="entry name" value="CLASS II CROSSOVER JUNCTION ENDONUCLEASE MUS81"/>
    <property type="match status" value="1"/>
</dbReference>
<dbReference type="CDD" id="cd20074">
    <property type="entry name" value="XPF_nuclease_Mus81"/>
    <property type="match status" value="1"/>
</dbReference>
<keyword evidence="12 13" id="KW-0539">Nucleus</keyword>
<evidence type="ECO:0000256" key="7">
    <source>
        <dbReference type="ARBA" id="ARBA00022763"/>
    </source>
</evidence>
<dbReference type="InterPro" id="IPR047416">
    <property type="entry name" value="XPF_nuclease_Mus81"/>
</dbReference>
<dbReference type="SUPFAM" id="SSF52980">
    <property type="entry name" value="Restriction endonuclease-like"/>
    <property type="match status" value="1"/>
</dbReference>
<dbReference type="InterPro" id="IPR033309">
    <property type="entry name" value="Mus81"/>
</dbReference>
<dbReference type="InterPro" id="IPR006166">
    <property type="entry name" value="ERCC4_domain"/>
</dbReference>
<dbReference type="EC" id="3.1.22.-" evidence="13"/>
<evidence type="ECO:0000256" key="8">
    <source>
        <dbReference type="ARBA" id="ARBA00022801"/>
    </source>
</evidence>
<dbReference type="GO" id="GO:0048476">
    <property type="term" value="C:Holliday junction resolvase complex"/>
    <property type="evidence" value="ECO:0007669"/>
    <property type="project" value="UniProtKB-UniRule"/>
</dbReference>
<dbReference type="AlphaFoldDB" id="A0AAD8P870"/>
<dbReference type="GO" id="GO:0008821">
    <property type="term" value="F:crossover junction DNA endonuclease activity"/>
    <property type="evidence" value="ECO:0007669"/>
    <property type="project" value="UniProtKB-UniRule"/>
</dbReference>
<dbReference type="GO" id="GO:0031573">
    <property type="term" value="P:mitotic intra-S DNA damage checkpoint signaling"/>
    <property type="evidence" value="ECO:0007669"/>
    <property type="project" value="TreeGrafter"/>
</dbReference>
<keyword evidence="4 13" id="KW-0540">Nuclease</keyword>
<feature type="region of interest" description="Disordered" evidence="14">
    <location>
        <begin position="466"/>
        <end position="485"/>
    </location>
</feature>
<comment type="similarity">
    <text evidence="3 13">Belongs to the XPF family.</text>
</comment>
<dbReference type="GO" id="GO:0000712">
    <property type="term" value="P:resolution of meiotic recombination intermediates"/>
    <property type="evidence" value="ECO:0007669"/>
    <property type="project" value="TreeGrafter"/>
</dbReference>
<dbReference type="GO" id="GO:0006308">
    <property type="term" value="P:DNA catabolic process"/>
    <property type="evidence" value="ECO:0007669"/>
    <property type="project" value="UniProtKB-UniRule"/>
</dbReference>
<dbReference type="GO" id="GO:0048257">
    <property type="term" value="F:3'-flap endonuclease activity"/>
    <property type="evidence" value="ECO:0007669"/>
    <property type="project" value="TreeGrafter"/>
</dbReference>
<dbReference type="SMART" id="SM00891">
    <property type="entry name" value="ERCC4"/>
    <property type="match status" value="1"/>
</dbReference>
<dbReference type="Gene3D" id="3.40.50.10130">
    <property type="match status" value="1"/>
</dbReference>
<evidence type="ECO:0000256" key="13">
    <source>
        <dbReference type="RuleBase" id="RU369042"/>
    </source>
</evidence>
<dbReference type="Proteomes" id="UP001230268">
    <property type="component" value="Unassembled WGS sequence"/>
</dbReference>
<organism evidence="16 17">
    <name type="scientific">Babesia gibsoni</name>
    <dbReference type="NCBI Taxonomy" id="33632"/>
    <lineage>
        <taxon>Eukaryota</taxon>
        <taxon>Sar</taxon>
        <taxon>Alveolata</taxon>
        <taxon>Apicomplexa</taxon>
        <taxon>Aconoidasida</taxon>
        <taxon>Piroplasmida</taxon>
        <taxon>Babesiidae</taxon>
        <taxon>Babesia</taxon>
    </lineage>
</organism>
<comment type="function">
    <text evidence="13">Interacts with EME1 to form a DNA structure-specific endonuclease with substrate preference for branched DNA structures with a 5'-end at the branch nick. Typical substrates include 3'-flap structures, D-loops, replication forks and nicked Holliday junctions. May be required in mitosis for the processing of stalled or collapsed replication fork intermediates. May be required in meiosis for the repair of meiosis-specific double strand breaks subsequent to single-end invasion (SEI).</text>
</comment>
<keyword evidence="9 13" id="KW-0460">Magnesium</keyword>
<name>A0AAD8P870_BABGI</name>
<evidence type="ECO:0000256" key="14">
    <source>
        <dbReference type="SAM" id="MobiDB-lite"/>
    </source>
</evidence>
<dbReference type="GO" id="GO:0000727">
    <property type="term" value="P:double-strand break repair via break-induced replication"/>
    <property type="evidence" value="ECO:0007669"/>
    <property type="project" value="UniProtKB-UniRule"/>
</dbReference>
<dbReference type="PANTHER" id="PTHR13451:SF0">
    <property type="entry name" value="CROSSOVER JUNCTION ENDONUCLEASE MUS81"/>
    <property type="match status" value="1"/>
</dbReference>
<keyword evidence="6 13" id="KW-0255">Endonuclease</keyword>
<comment type="caution">
    <text evidence="16">The sequence shown here is derived from an EMBL/GenBank/DDBJ whole genome shotgun (WGS) entry which is preliminary data.</text>
</comment>
<comment type="cofactor">
    <cofactor evidence="1 13">
        <name>Mg(2+)</name>
        <dbReference type="ChEBI" id="CHEBI:18420"/>
    </cofactor>
</comment>
<comment type="subcellular location">
    <subcellularLocation>
        <location evidence="2 13">Nucleus</location>
    </subcellularLocation>
</comment>
<evidence type="ECO:0000256" key="3">
    <source>
        <dbReference type="ARBA" id="ARBA00010015"/>
    </source>
</evidence>
<keyword evidence="11 13" id="KW-0234">DNA repair</keyword>
<gene>
    <name evidence="16" type="ORF">BgAZ_403200</name>
</gene>
<feature type="compositionally biased region" description="Basic and acidic residues" evidence="14">
    <location>
        <begin position="466"/>
        <end position="477"/>
    </location>
</feature>
<evidence type="ECO:0000256" key="10">
    <source>
        <dbReference type="ARBA" id="ARBA00023172"/>
    </source>
</evidence>
<evidence type="ECO:0000256" key="9">
    <source>
        <dbReference type="ARBA" id="ARBA00022842"/>
    </source>
</evidence>
<evidence type="ECO:0000256" key="4">
    <source>
        <dbReference type="ARBA" id="ARBA00022722"/>
    </source>
</evidence>
<keyword evidence="17" id="KW-1185">Reference proteome</keyword>
<accession>A0AAD8P870</accession>
<sequence length="1034" mass="116124">MAGEDARYVKGGLDLVHPANRALYRHLLADMQKAIHAGNRTRSSSIRTISAALRRYPVPIEKAEDAAILAGVGDHMVSTLETVMKECVTRSISREACVDHAEKVLRRLRTFLVNNGFAQDEAVGSSADEWRPLRFSAAWTFIMVLGLFADSSPEGRLSCDDIISKAEELRARLPKCRLGDIIFVRQLIERGIVDFAPSVELINSSKGEVLTAFKTRKRTFYTYKLTEKGRRIAEDLISACELPISFSSSATLFTQTSMSQQLSQEEVSPLGAFSYIDDGSNGSACNLSSDDDVQSVEEAGMTSEAHSPYMGTSKNFHNMDAMRIAPVAGDSISLTHRGENINSLESYGYSPPQQPMLDAEDPSQYQDNHDDAIIIADSSPTGTADWTMSKELNSHRLRENIFTTDSSDINSKGRSETSQRLITTGIIDGRRSPPQSFLHGHHSLTLFDKMVNPISLDHSLEDISQYRDNDEGRHSDGSRTPVTSKSGLVALYGTSMIGSGDKGRDVNSRNKARLPLRSAIQEMTNLRYQQISPNYVTSDKYRKLTESLEDTSQCYSQCNLDTDKRQQLYNCFNDTQMDTDTNDCSYKSSQGNMYIDYLSVPGRGPSYAEYETKVADDIEHASDTKLTKATDSVYINVESTEVDSQGGEMEQAQESEWRLNDYESEYMHLSASPCDRFLPLRERLKQKYGVDLAIDSGKFEIITVVDNREVNDADGRYLRRVTEIFADAEKKVIFRQLPLGDVIWLLRYIPEDNNLDAFANKEMQPEYSEEGTSNSETALTSQPYLMNEKIPIKTMQSLKCCNSSKQKRDDISDCFVLDWVVERKTTTDLMASITDGRYDDQKIRMLRLVGFRHVCYLFEDIEATNAVGRVSAMNKGVNTAAIASARINTQFITGFNVIRTTGMSHTASNILTMHKHIERCTHERWSEASKVSGGMMEAWLERNFMKFHIWDIKNRKQNQLTFLELFGRQLRSIPGCSADTTQAILTLWPSPALLSQELKHSNLAYINEALLPHRKKGKRAPVTNNVSCNSCDSH</sequence>
<dbReference type="GO" id="GO:0003677">
    <property type="term" value="F:DNA binding"/>
    <property type="evidence" value="ECO:0007669"/>
    <property type="project" value="UniProtKB-UniRule"/>
</dbReference>
<dbReference type="GO" id="GO:0046872">
    <property type="term" value="F:metal ion binding"/>
    <property type="evidence" value="ECO:0007669"/>
    <property type="project" value="UniProtKB-UniRule"/>
</dbReference>
<dbReference type="InterPro" id="IPR027421">
    <property type="entry name" value="DNA_pol_lamdba_lyase_dom_sf"/>
</dbReference>
<keyword evidence="5 13" id="KW-0479">Metal-binding</keyword>
<evidence type="ECO:0000256" key="12">
    <source>
        <dbReference type="ARBA" id="ARBA00023242"/>
    </source>
</evidence>
<evidence type="ECO:0000313" key="16">
    <source>
        <dbReference type="EMBL" id="KAK1442290.1"/>
    </source>
</evidence>
<protein>
    <recommendedName>
        <fullName evidence="13">Crossover junction endonuclease MUS81</fullName>
        <ecNumber evidence="13">3.1.22.-</ecNumber>
    </recommendedName>
</protein>
<feature type="domain" description="ERCC4" evidence="15">
    <location>
        <begin position="702"/>
        <end position="862"/>
    </location>
</feature>
<dbReference type="Pfam" id="PF02732">
    <property type="entry name" value="ERCC4"/>
    <property type="match status" value="1"/>
</dbReference>
<keyword evidence="8 13" id="KW-0378">Hydrolase</keyword>
<dbReference type="SUPFAM" id="SSF47802">
    <property type="entry name" value="DNA polymerase beta, N-terminal domain-like"/>
    <property type="match status" value="1"/>
</dbReference>
<proteinExistence type="inferred from homology"/>
<reference evidence="16" key="1">
    <citation type="submission" date="2023-08" db="EMBL/GenBank/DDBJ databases">
        <title>Draft sequence of the Babesia gibsoni genome.</title>
        <authorList>
            <person name="Yamagishi J.Y."/>
            <person name="Xuan X.X."/>
        </authorList>
    </citation>
    <scope>NUCLEOTIDE SEQUENCE</scope>
    <source>
        <strain evidence="16">Azabu</strain>
    </source>
</reference>
<keyword evidence="10 13" id="KW-0233">DNA recombination</keyword>
<dbReference type="EMBL" id="JAVEPI010000004">
    <property type="protein sequence ID" value="KAK1442290.1"/>
    <property type="molecule type" value="Genomic_DNA"/>
</dbReference>
<comment type="subunit">
    <text evidence="13">Interacts with EME1.</text>
</comment>
<evidence type="ECO:0000313" key="17">
    <source>
        <dbReference type="Proteomes" id="UP001230268"/>
    </source>
</evidence>
<keyword evidence="7 13" id="KW-0227">DNA damage</keyword>
<dbReference type="Gene3D" id="1.10.150.670">
    <property type="entry name" value="Crossover junction endonuclease EME1, DNA-binding domain"/>
    <property type="match status" value="1"/>
</dbReference>
<evidence type="ECO:0000256" key="5">
    <source>
        <dbReference type="ARBA" id="ARBA00022723"/>
    </source>
</evidence>
<dbReference type="InterPro" id="IPR011335">
    <property type="entry name" value="Restrct_endonuc-II-like"/>
</dbReference>